<proteinExistence type="predicted"/>
<keyword evidence="2" id="KW-1185">Reference proteome</keyword>
<evidence type="ECO:0000313" key="1">
    <source>
        <dbReference type="EMBL" id="BAL75983.1"/>
    </source>
</evidence>
<evidence type="ECO:0000313" key="2">
    <source>
        <dbReference type="Proteomes" id="UP000007886"/>
    </source>
</evidence>
<reference evidence="1 2" key="1">
    <citation type="journal article" date="2012" name="Microbes Environ.">
        <title>Complete genome sequence of Bradyrhizobium sp. S23321: insights into symbiosis evolution in soil oligotrophs.</title>
        <authorList>
            <person name="Okubo T."/>
            <person name="Tsukui T."/>
            <person name="Maita H."/>
            <person name="Okamoto S."/>
            <person name="Oshima K."/>
            <person name="Fujisawa T."/>
            <person name="Saito A."/>
            <person name="Futamata H."/>
            <person name="Hattori R."/>
            <person name="Shimomura Y."/>
            <person name="Haruta S."/>
            <person name="Morimoto S."/>
            <person name="Wang Y."/>
            <person name="Sakai Y."/>
            <person name="Hattori M."/>
            <person name="Aizawa S."/>
            <person name="Nagashima K.V.P."/>
            <person name="Masuda S."/>
            <person name="Hattori T."/>
            <person name="Yamashita A."/>
            <person name="Bao Z."/>
            <person name="Hayatsu M."/>
            <person name="Kajiya-Kanegae H."/>
            <person name="Yoshinaga I."/>
            <person name="Sakamoto K."/>
            <person name="Toyota K."/>
            <person name="Nakao M."/>
            <person name="Kohara M."/>
            <person name="Anda M."/>
            <person name="Niwa R."/>
            <person name="Jung-Hwan P."/>
            <person name="Sameshima-Saito R."/>
            <person name="Tokuda S."/>
            <person name="Yamamoto S."/>
            <person name="Yamamoto S."/>
            <person name="Yokoyama T."/>
            <person name="Akutsu T."/>
            <person name="Nakamura Y."/>
            <person name="Nakahira-Yanaka Y."/>
            <person name="Takada Hoshino Y."/>
            <person name="Hirakawa H."/>
            <person name="Mitsui H."/>
            <person name="Terasawa K."/>
            <person name="Itakura M."/>
            <person name="Sato S."/>
            <person name="Ikeda-Ohtsubo W."/>
            <person name="Sakakura N."/>
            <person name="Kaminuma E."/>
            <person name="Minamisawa K."/>
        </authorList>
    </citation>
    <scope>NUCLEOTIDE SEQUENCE [LARGE SCALE GENOMIC DNA]</scope>
    <source>
        <strain evidence="1 2">S23321</strain>
    </source>
</reference>
<name>A0AAI8QBV2_9BRAD</name>
<protein>
    <submittedName>
        <fullName evidence="1">Uncharacterized protein</fullName>
    </submittedName>
</protein>
<sequence>MKPLGKSTLERMQLTALEEMERIEIVQDFWVKDGARRSPDPGQMRKRDDFAGIVRLIDIINSDTVMLDRLKSGLARAQALRAAAVPASDVEVESE</sequence>
<accession>A0AAI8QBV2</accession>
<dbReference type="KEGG" id="brs:S23_27710"/>
<organism evidence="1 2">
    <name type="scientific">Bradyrhizobium cosmicum</name>
    <dbReference type="NCBI Taxonomy" id="1404864"/>
    <lineage>
        <taxon>Bacteria</taxon>
        <taxon>Pseudomonadati</taxon>
        <taxon>Pseudomonadota</taxon>
        <taxon>Alphaproteobacteria</taxon>
        <taxon>Hyphomicrobiales</taxon>
        <taxon>Nitrobacteraceae</taxon>
        <taxon>Bradyrhizobium</taxon>
    </lineage>
</organism>
<gene>
    <name evidence="1" type="ORF">S23_27710</name>
</gene>
<dbReference type="Proteomes" id="UP000007886">
    <property type="component" value="Chromosome"/>
</dbReference>
<dbReference type="AlphaFoldDB" id="A0AAI8QBV2"/>
<dbReference type="EMBL" id="AP012279">
    <property type="protein sequence ID" value="BAL75983.1"/>
    <property type="molecule type" value="Genomic_DNA"/>
</dbReference>